<keyword evidence="2" id="KW-0812">Transmembrane</keyword>
<evidence type="ECO:0000313" key="4">
    <source>
        <dbReference type="Proteomes" id="UP000295302"/>
    </source>
</evidence>
<accession>A0A4R4YLM0</accession>
<keyword evidence="4" id="KW-1185">Reference proteome</keyword>
<organism evidence="3 4">
    <name type="scientific">Nonomuraea terrae</name>
    <dbReference type="NCBI Taxonomy" id="2530383"/>
    <lineage>
        <taxon>Bacteria</taxon>
        <taxon>Bacillati</taxon>
        <taxon>Actinomycetota</taxon>
        <taxon>Actinomycetes</taxon>
        <taxon>Streptosporangiales</taxon>
        <taxon>Streptosporangiaceae</taxon>
        <taxon>Nonomuraea</taxon>
    </lineage>
</organism>
<evidence type="ECO:0000313" key="3">
    <source>
        <dbReference type="EMBL" id="TDD45084.1"/>
    </source>
</evidence>
<feature type="transmembrane region" description="Helical" evidence="2">
    <location>
        <begin position="53"/>
        <end position="81"/>
    </location>
</feature>
<dbReference type="Proteomes" id="UP000295302">
    <property type="component" value="Unassembled WGS sequence"/>
</dbReference>
<dbReference type="AlphaFoldDB" id="A0A4R4YLM0"/>
<name>A0A4R4YLM0_9ACTN</name>
<proteinExistence type="predicted"/>
<dbReference type="RefSeq" id="WP_132615999.1">
    <property type="nucleotide sequence ID" value="NZ_SMKQ01000085.1"/>
</dbReference>
<evidence type="ECO:0000256" key="1">
    <source>
        <dbReference type="SAM" id="MobiDB-lite"/>
    </source>
</evidence>
<dbReference type="OrthoDB" id="3537094at2"/>
<dbReference type="EMBL" id="SMKQ01000085">
    <property type="protein sequence ID" value="TDD45084.1"/>
    <property type="molecule type" value="Genomic_DNA"/>
</dbReference>
<keyword evidence="2" id="KW-0472">Membrane</keyword>
<sequence>MSYPPQPQDPYGSQPPSRPYAPVPSGPQYGPVQYRQVKERGFNPVTFGVHLCLWIFVHSWLTLLTLGFWLLVAIPVTFFGWRVKRTVPVQNYGQQSPPGY</sequence>
<feature type="region of interest" description="Disordered" evidence="1">
    <location>
        <begin position="1"/>
        <end position="27"/>
    </location>
</feature>
<reference evidence="3 4" key="1">
    <citation type="submission" date="2019-03" db="EMBL/GenBank/DDBJ databases">
        <title>Draft genome sequences of novel Actinobacteria.</title>
        <authorList>
            <person name="Sahin N."/>
            <person name="Ay H."/>
            <person name="Saygin H."/>
        </authorList>
    </citation>
    <scope>NUCLEOTIDE SEQUENCE [LARGE SCALE GENOMIC DNA]</scope>
    <source>
        <strain evidence="3 4">CH32</strain>
    </source>
</reference>
<protein>
    <submittedName>
        <fullName evidence="3">Uncharacterized protein</fullName>
    </submittedName>
</protein>
<feature type="compositionally biased region" description="Pro residues" evidence="1">
    <location>
        <begin position="16"/>
        <end position="25"/>
    </location>
</feature>
<gene>
    <name evidence="3" type="ORF">E1286_25040</name>
</gene>
<comment type="caution">
    <text evidence="3">The sequence shown here is derived from an EMBL/GenBank/DDBJ whole genome shotgun (WGS) entry which is preliminary data.</text>
</comment>
<keyword evidence="2" id="KW-1133">Transmembrane helix</keyword>
<evidence type="ECO:0000256" key="2">
    <source>
        <dbReference type="SAM" id="Phobius"/>
    </source>
</evidence>